<dbReference type="AlphaFoldDB" id="D8P843"/>
<dbReference type="KEGG" id="nde:NIDE4006"/>
<accession>D8P843</accession>
<dbReference type="STRING" id="330214.NIDE4006"/>
<sequence>MRGRKPKPPDLRALQGNVGHRPPSSAATAFVAGAPDKPEWLDADGSAEWDRLIGLLCDESGVLSPADCGILICACEHYSAFRRASRILAEKGDTYETNGEAGTMIRVRPEVRMRQDALRNYQRTLTELGCTPTQHGRVRRLPDGQTELFGIKKLLG</sequence>
<dbReference type="Pfam" id="PF05119">
    <property type="entry name" value="Terminase_4"/>
    <property type="match status" value="1"/>
</dbReference>
<evidence type="ECO:0000256" key="1">
    <source>
        <dbReference type="SAM" id="MobiDB-lite"/>
    </source>
</evidence>
<keyword evidence="3" id="KW-1185">Reference proteome</keyword>
<organism evidence="2 3">
    <name type="scientific">Nitrospira defluvii</name>
    <dbReference type="NCBI Taxonomy" id="330214"/>
    <lineage>
        <taxon>Bacteria</taxon>
        <taxon>Pseudomonadati</taxon>
        <taxon>Nitrospirota</taxon>
        <taxon>Nitrospiria</taxon>
        <taxon>Nitrospirales</taxon>
        <taxon>Nitrospiraceae</taxon>
        <taxon>Nitrospira</taxon>
    </lineage>
</organism>
<gene>
    <name evidence="2" type="ORF">NIDE4006</name>
</gene>
<dbReference type="OrthoDB" id="6010489at2"/>
<dbReference type="InterPro" id="IPR006448">
    <property type="entry name" value="Phage_term_ssu_P27"/>
</dbReference>
<proteinExistence type="predicted"/>
<dbReference type="Proteomes" id="UP000001660">
    <property type="component" value="Chromosome"/>
</dbReference>
<dbReference type="HOGENOM" id="CLU_107958_2_1_0"/>
<dbReference type="NCBIfam" id="TIGR01558">
    <property type="entry name" value="sm_term_P27"/>
    <property type="match status" value="1"/>
</dbReference>
<name>D8P843_9BACT</name>
<dbReference type="eggNOG" id="COG3747">
    <property type="taxonomic scope" value="Bacteria"/>
</dbReference>
<reference evidence="2 3" key="1">
    <citation type="journal article" date="2010" name="Proc. Natl. Acad. Sci. U.S.A.">
        <title>A Nitrospira metagenome illuminates the physiology and evolution of globally important nitrite-oxidizing bacteria.</title>
        <authorList>
            <person name="Lucker S."/>
            <person name="Wagner M."/>
            <person name="Maixner F."/>
            <person name="Pelletier E."/>
            <person name="Koch H."/>
            <person name="Vacherie B."/>
            <person name="Rattei T."/>
            <person name="Sinninghe Damste J."/>
            <person name="Spieck E."/>
            <person name="Le Paslier D."/>
            <person name="Daims H."/>
        </authorList>
    </citation>
    <scope>NUCLEOTIDE SEQUENCE [LARGE SCALE GENOMIC DNA]</scope>
</reference>
<feature type="region of interest" description="Disordered" evidence="1">
    <location>
        <begin position="1"/>
        <end position="26"/>
    </location>
</feature>
<protein>
    <submittedName>
        <fullName evidence="2">Putative Phage terminase, small subunit</fullName>
    </submittedName>
</protein>
<evidence type="ECO:0000313" key="3">
    <source>
        <dbReference type="Proteomes" id="UP000001660"/>
    </source>
</evidence>
<evidence type="ECO:0000313" key="2">
    <source>
        <dbReference type="EMBL" id="CBK43675.1"/>
    </source>
</evidence>
<dbReference type="EMBL" id="FP929003">
    <property type="protein sequence ID" value="CBK43675.1"/>
    <property type="molecule type" value="Genomic_DNA"/>
</dbReference>